<feature type="compositionally biased region" description="Basic and acidic residues" evidence="1">
    <location>
        <begin position="1"/>
        <end position="15"/>
    </location>
</feature>
<dbReference type="EMBL" id="CAMGYJ010000006">
    <property type="protein sequence ID" value="CAI0429034.1"/>
    <property type="molecule type" value="Genomic_DNA"/>
</dbReference>
<dbReference type="AlphaFoldDB" id="A0AAV0L5J1"/>
<proteinExistence type="predicted"/>
<evidence type="ECO:0000256" key="1">
    <source>
        <dbReference type="SAM" id="MobiDB-lite"/>
    </source>
</evidence>
<organism evidence="2 3">
    <name type="scientific">Linum tenue</name>
    <dbReference type="NCBI Taxonomy" id="586396"/>
    <lineage>
        <taxon>Eukaryota</taxon>
        <taxon>Viridiplantae</taxon>
        <taxon>Streptophyta</taxon>
        <taxon>Embryophyta</taxon>
        <taxon>Tracheophyta</taxon>
        <taxon>Spermatophyta</taxon>
        <taxon>Magnoliopsida</taxon>
        <taxon>eudicotyledons</taxon>
        <taxon>Gunneridae</taxon>
        <taxon>Pentapetalae</taxon>
        <taxon>rosids</taxon>
        <taxon>fabids</taxon>
        <taxon>Malpighiales</taxon>
        <taxon>Linaceae</taxon>
        <taxon>Linum</taxon>
    </lineage>
</organism>
<gene>
    <name evidence="2" type="ORF">LITE_LOCUS21961</name>
</gene>
<feature type="region of interest" description="Disordered" evidence="1">
    <location>
        <begin position="1"/>
        <end position="109"/>
    </location>
</feature>
<accession>A0AAV0L5J1</accession>
<feature type="compositionally biased region" description="Basic residues" evidence="1">
    <location>
        <begin position="47"/>
        <end position="75"/>
    </location>
</feature>
<comment type="caution">
    <text evidence="2">The sequence shown here is derived from an EMBL/GenBank/DDBJ whole genome shotgun (WGS) entry which is preliminary data.</text>
</comment>
<protein>
    <submittedName>
        <fullName evidence="2">Uncharacterized protein</fullName>
    </submittedName>
</protein>
<name>A0AAV0L5J1_9ROSI</name>
<dbReference type="Proteomes" id="UP001154282">
    <property type="component" value="Unassembled WGS sequence"/>
</dbReference>
<sequence length="109" mass="11891">MEKGMEGRGDGEGRRNLRPPRRQQGRGAVPLGAPAGLRDPPPGGQGLRRRHPHRPRGAHQALRLHLRQVRRRPQRHGGSGGVPVGGEEDPARHRRRAGFQPDPDGSGGR</sequence>
<reference evidence="2" key="1">
    <citation type="submission" date="2022-08" db="EMBL/GenBank/DDBJ databases">
        <authorList>
            <person name="Gutierrez-Valencia J."/>
        </authorList>
    </citation>
    <scope>NUCLEOTIDE SEQUENCE</scope>
</reference>
<evidence type="ECO:0000313" key="2">
    <source>
        <dbReference type="EMBL" id="CAI0429034.1"/>
    </source>
</evidence>
<evidence type="ECO:0000313" key="3">
    <source>
        <dbReference type="Proteomes" id="UP001154282"/>
    </source>
</evidence>
<keyword evidence="3" id="KW-1185">Reference proteome</keyword>